<evidence type="ECO:0000256" key="1">
    <source>
        <dbReference type="ARBA" id="ARBA00006484"/>
    </source>
</evidence>
<sequence>MPNHELIKTPFGATSTAMEVISGIDLQGQTALVTGASSGIGIETARALAHAGANLTITVRNVEAGRRVAKDIIETTGNRNVHLEKLDLVDQSSIKSFVFSWTGPLHILVNNAGVMATPESRTPEGWELQFATNHFGHFALAYGLHGALASADGASIVSVSSAGHLRSPIVFDDIHFLHRPYDALLAYGQSKTATILFAVEAAKRWAEDGISANAVMPGAIRTTGVENLALSAERIAKLESSRTSGNEIVWKSPQQGAATSVLVATHPLLNGISGRYFEDCNEAGPAIPGIMSGIASYALDPVAATRLWELSMSELKLS</sequence>
<dbReference type="CDD" id="cd05327">
    <property type="entry name" value="retinol-DH_like_SDR_c_like"/>
    <property type="match status" value="1"/>
</dbReference>
<evidence type="ECO:0000313" key="4">
    <source>
        <dbReference type="Proteomes" id="UP001341444"/>
    </source>
</evidence>
<evidence type="ECO:0000256" key="2">
    <source>
        <dbReference type="ARBA" id="ARBA00023002"/>
    </source>
</evidence>
<dbReference type="InterPro" id="IPR036291">
    <property type="entry name" value="NAD(P)-bd_dom_sf"/>
</dbReference>
<dbReference type="InterPro" id="IPR002347">
    <property type="entry name" value="SDR_fam"/>
</dbReference>
<dbReference type="SUPFAM" id="SSF51735">
    <property type="entry name" value="NAD(P)-binding Rossmann-fold domains"/>
    <property type="match status" value="1"/>
</dbReference>
<dbReference type="InterPro" id="IPR020904">
    <property type="entry name" value="Sc_DH/Rdtase_CS"/>
</dbReference>
<reference evidence="3 4" key="1">
    <citation type="submission" date="2023-03" db="EMBL/GenBank/DDBJ databases">
        <title>Bacillus Genome Sequencing.</title>
        <authorList>
            <person name="Dunlap C."/>
        </authorList>
    </citation>
    <scope>NUCLEOTIDE SEQUENCE [LARGE SCALE GENOMIC DNA]</scope>
    <source>
        <strain evidence="3 4">B-23453</strain>
    </source>
</reference>
<dbReference type="Gene3D" id="3.40.50.720">
    <property type="entry name" value="NAD(P)-binding Rossmann-like Domain"/>
    <property type="match status" value="1"/>
</dbReference>
<name>A0ABU6MFF0_9BACI</name>
<protein>
    <submittedName>
        <fullName evidence="3">SDR family NAD(P)-dependent oxidoreductase</fullName>
    </submittedName>
</protein>
<comment type="caution">
    <text evidence="3">The sequence shown here is derived from an EMBL/GenBank/DDBJ whole genome shotgun (WGS) entry which is preliminary data.</text>
</comment>
<dbReference type="PRINTS" id="PR00081">
    <property type="entry name" value="GDHRDH"/>
</dbReference>
<dbReference type="PANTHER" id="PTHR24320">
    <property type="entry name" value="RETINOL DEHYDROGENASE"/>
    <property type="match status" value="1"/>
</dbReference>
<dbReference type="PROSITE" id="PS00061">
    <property type="entry name" value="ADH_SHORT"/>
    <property type="match status" value="1"/>
</dbReference>
<comment type="similarity">
    <text evidence="1">Belongs to the short-chain dehydrogenases/reductases (SDR) family.</text>
</comment>
<proteinExistence type="inferred from homology"/>
<accession>A0ABU6MFF0</accession>
<dbReference type="RefSeq" id="WP_066270965.1">
    <property type="nucleotide sequence ID" value="NZ_JARMAB010000010.1"/>
</dbReference>
<dbReference type="Proteomes" id="UP001341444">
    <property type="component" value="Unassembled WGS sequence"/>
</dbReference>
<keyword evidence="4" id="KW-1185">Reference proteome</keyword>
<organism evidence="3 4">
    <name type="scientific">Heyndrickxia acidicola</name>
    <dbReference type="NCBI Taxonomy" id="209389"/>
    <lineage>
        <taxon>Bacteria</taxon>
        <taxon>Bacillati</taxon>
        <taxon>Bacillota</taxon>
        <taxon>Bacilli</taxon>
        <taxon>Bacillales</taxon>
        <taxon>Bacillaceae</taxon>
        <taxon>Heyndrickxia</taxon>
    </lineage>
</organism>
<evidence type="ECO:0000313" key="3">
    <source>
        <dbReference type="EMBL" id="MED1203092.1"/>
    </source>
</evidence>
<keyword evidence="2" id="KW-0560">Oxidoreductase</keyword>
<dbReference type="PANTHER" id="PTHR24320:SF227">
    <property type="entry name" value="RETINOL DEHYDROGENASE 11"/>
    <property type="match status" value="1"/>
</dbReference>
<dbReference type="Pfam" id="PF00106">
    <property type="entry name" value="adh_short"/>
    <property type="match status" value="1"/>
</dbReference>
<gene>
    <name evidence="3" type="ORF">P4T90_08365</name>
</gene>
<dbReference type="EMBL" id="JARMAB010000010">
    <property type="protein sequence ID" value="MED1203092.1"/>
    <property type="molecule type" value="Genomic_DNA"/>
</dbReference>